<dbReference type="EMBL" id="CP036532">
    <property type="protein sequence ID" value="QBK32169.1"/>
    <property type="molecule type" value="Genomic_DNA"/>
</dbReference>
<dbReference type="Gene3D" id="1.20.144.10">
    <property type="entry name" value="Phosphatidic acid phosphatase type 2/haloperoxidase"/>
    <property type="match status" value="2"/>
</dbReference>
<proteinExistence type="predicted"/>
<name>A0A4P6V600_9HYPH</name>
<dbReference type="OrthoDB" id="9801622at2"/>
<accession>A0A4P6V600</accession>
<dbReference type="InterPro" id="IPR000326">
    <property type="entry name" value="PAP2/HPO"/>
</dbReference>
<evidence type="ECO:0000313" key="3">
    <source>
        <dbReference type="EMBL" id="QBK32169.1"/>
    </source>
</evidence>
<keyword evidence="4" id="KW-1185">Reference proteome</keyword>
<feature type="transmembrane region" description="Helical" evidence="1">
    <location>
        <begin position="146"/>
        <end position="168"/>
    </location>
</feature>
<protein>
    <submittedName>
        <fullName evidence="3">Phosphatase PAP2 family protein</fullName>
    </submittedName>
</protein>
<keyword evidence="1" id="KW-1133">Transmembrane helix</keyword>
<evidence type="ECO:0000259" key="2">
    <source>
        <dbReference type="SMART" id="SM00014"/>
    </source>
</evidence>
<dbReference type="Pfam" id="PF01569">
    <property type="entry name" value="PAP2"/>
    <property type="match status" value="1"/>
</dbReference>
<organism evidence="3 4">
    <name type="scientific">Roseitalea porphyridii</name>
    <dbReference type="NCBI Taxonomy" id="1852022"/>
    <lineage>
        <taxon>Bacteria</taxon>
        <taxon>Pseudomonadati</taxon>
        <taxon>Pseudomonadota</taxon>
        <taxon>Alphaproteobacteria</taxon>
        <taxon>Hyphomicrobiales</taxon>
        <taxon>Ahrensiaceae</taxon>
        <taxon>Roseitalea</taxon>
    </lineage>
</organism>
<gene>
    <name evidence="3" type="ORF">E0E05_17225</name>
</gene>
<keyword evidence="1" id="KW-0812">Transmembrane</keyword>
<keyword evidence="1" id="KW-0472">Membrane</keyword>
<dbReference type="AlphaFoldDB" id="A0A4P6V600"/>
<dbReference type="PANTHER" id="PTHR14969">
    <property type="entry name" value="SPHINGOSINE-1-PHOSPHATE PHOSPHOHYDROLASE"/>
    <property type="match status" value="1"/>
</dbReference>
<feature type="transmembrane region" description="Helical" evidence="1">
    <location>
        <begin position="21"/>
        <end position="39"/>
    </location>
</feature>
<feature type="transmembrane region" description="Helical" evidence="1">
    <location>
        <begin position="207"/>
        <end position="229"/>
    </location>
</feature>
<dbReference type="PANTHER" id="PTHR14969:SF13">
    <property type="entry name" value="AT30094P"/>
    <property type="match status" value="1"/>
</dbReference>
<evidence type="ECO:0000256" key="1">
    <source>
        <dbReference type="SAM" id="Phobius"/>
    </source>
</evidence>
<dbReference type="CDD" id="cd03392">
    <property type="entry name" value="PAP2_like_2"/>
    <property type="match status" value="1"/>
</dbReference>
<feature type="transmembrane region" description="Helical" evidence="1">
    <location>
        <begin position="80"/>
        <end position="102"/>
    </location>
</feature>
<dbReference type="SUPFAM" id="SSF48317">
    <property type="entry name" value="Acid phosphatase/Vanadium-dependent haloperoxidase"/>
    <property type="match status" value="1"/>
</dbReference>
<dbReference type="SMART" id="SM00014">
    <property type="entry name" value="acidPPc"/>
    <property type="match status" value="1"/>
</dbReference>
<dbReference type="RefSeq" id="WP_131617811.1">
    <property type="nucleotide sequence ID" value="NZ_CP036532.1"/>
</dbReference>
<sequence length="253" mass="27409">MVDRNLRTTARWLRANVELRTLVSLALAISAVWAFAELADEVIEGTTRNLDRDVLLMLREPGSLDDPLGPAWLEEVMRDLTALGGVAVLTLTLVAVAGFFMLRKRLGSTAYLFAAVGGGLLISTVAKELFDRPRPDLVTHGSYVHTASFPSGHSMMAAVVYLTLGVLISRVLPQRRQKSYVLAIAVLVTVLVGISRVYLGVHWPTDVLAGWLAGLAWAFICVLGARALARRGHVEREADEAGASNEPVASARR</sequence>
<evidence type="ECO:0000313" key="4">
    <source>
        <dbReference type="Proteomes" id="UP000293719"/>
    </source>
</evidence>
<dbReference type="KEGG" id="rpod:E0E05_17225"/>
<feature type="transmembrane region" description="Helical" evidence="1">
    <location>
        <begin position="109"/>
        <end position="126"/>
    </location>
</feature>
<feature type="transmembrane region" description="Helical" evidence="1">
    <location>
        <begin position="180"/>
        <end position="201"/>
    </location>
</feature>
<reference evidence="3 4" key="1">
    <citation type="journal article" date="2017" name="Int. J. Syst. Evol. Microbiol.">
        <title>Roseitalea porphyridii gen. nov., sp. nov., isolated from a red alga, and reclassification of Hoeflea suaedae Chung et al. 2013 as Pseudohoeflea suaedae gen. nov., comb. nov.</title>
        <authorList>
            <person name="Hyeon J.W."/>
            <person name="Jeong S.E."/>
            <person name="Baek K."/>
            <person name="Jeon C.O."/>
        </authorList>
    </citation>
    <scope>NUCLEOTIDE SEQUENCE [LARGE SCALE GENOMIC DNA]</scope>
    <source>
        <strain evidence="3 4">MA7-20</strain>
    </source>
</reference>
<feature type="domain" description="Phosphatidic acid phosphatase type 2/haloperoxidase" evidence="2">
    <location>
        <begin position="106"/>
        <end position="222"/>
    </location>
</feature>
<dbReference type="GeneID" id="90769047"/>
<dbReference type="InterPro" id="IPR036938">
    <property type="entry name" value="PAP2/HPO_sf"/>
</dbReference>
<dbReference type="Proteomes" id="UP000293719">
    <property type="component" value="Chromosome"/>
</dbReference>